<evidence type="ECO:0000313" key="11">
    <source>
        <dbReference type="Proteomes" id="UP000199705"/>
    </source>
</evidence>
<dbReference type="GO" id="GO:1990281">
    <property type="term" value="C:efflux pump complex"/>
    <property type="evidence" value="ECO:0007669"/>
    <property type="project" value="TreeGrafter"/>
</dbReference>
<dbReference type="SUPFAM" id="SSF56954">
    <property type="entry name" value="Outer membrane efflux proteins (OEP)"/>
    <property type="match status" value="1"/>
</dbReference>
<dbReference type="Proteomes" id="UP000199705">
    <property type="component" value="Unassembled WGS sequence"/>
</dbReference>
<evidence type="ECO:0000256" key="5">
    <source>
        <dbReference type="ARBA" id="ARBA00022692"/>
    </source>
</evidence>
<evidence type="ECO:0000256" key="8">
    <source>
        <dbReference type="SAM" id="Coils"/>
    </source>
</evidence>
<reference evidence="11" key="1">
    <citation type="submission" date="2016-10" db="EMBL/GenBank/DDBJ databases">
        <authorList>
            <person name="Varghese N."/>
            <person name="Submissions S."/>
        </authorList>
    </citation>
    <scope>NUCLEOTIDE SEQUENCE [LARGE SCALE GENOMIC DNA]</scope>
    <source>
        <strain evidence="11">Gh-67</strain>
    </source>
</reference>
<dbReference type="STRING" id="551996.SAMN05192573_103193"/>
<evidence type="ECO:0000256" key="6">
    <source>
        <dbReference type="ARBA" id="ARBA00023136"/>
    </source>
</evidence>
<dbReference type="AlphaFoldDB" id="A0A1G7TLF4"/>
<sequence length="439" mass="50238">MYYSKILIAFAGLLTANSAYSQSKNTAFLTLPEAWRKAEQNSRQIEITRKANLIADEEIKDAIMERLPEVSLLGSIEKATNMPIYENGLFSSHTQEHEIIHTLYKAGADFYLNLYNGNKLNLKIEENKLLYQIAVIHNNEAISVIRYKTAALYLDLQKALVFRKLIIKDIADQEKQLLEIKALQKNGVVLKSDVLRVELDLSRRKMALVTIENDILIATQKLNIIMGEPDESVIIPTEFDSVDVQELPYEKYLVDAMEHSFAYHISEKQTQVSKLHLSQVKANYQPKVGLYSDFSYANPQIFLFPYNPAWYSLGVAGIRATMPLSQLYQNRHKVNSAKLELDKEETTHKDIEDKVRQQVKEAYLRYKESLVQIGVAEVDVAHAQENARIIKNTYFNQTSLITDLLDADVQVLQTRFELATARIVAQNKYYLLQNITGVL</sequence>
<feature type="signal peptide" evidence="9">
    <location>
        <begin position="1"/>
        <end position="21"/>
    </location>
</feature>
<keyword evidence="3" id="KW-0813">Transport</keyword>
<keyword evidence="11" id="KW-1185">Reference proteome</keyword>
<comment type="similarity">
    <text evidence="2">Belongs to the outer membrane factor (OMF) (TC 1.B.17) family.</text>
</comment>
<evidence type="ECO:0000256" key="2">
    <source>
        <dbReference type="ARBA" id="ARBA00007613"/>
    </source>
</evidence>
<keyword evidence="8" id="KW-0175">Coiled coil</keyword>
<evidence type="ECO:0000256" key="7">
    <source>
        <dbReference type="ARBA" id="ARBA00023237"/>
    </source>
</evidence>
<organism evidence="10 11">
    <name type="scientific">Mucilaginibacter gossypii</name>
    <dbReference type="NCBI Taxonomy" id="551996"/>
    <lineage>
        <taxon>Bacteria</taxon>
        <taxon>Pseudomonadati</taxon>
        <taxon>Bacteroidota</taxon>
        <taxon>Sphingobacteriia</taxon>
        <taxon>Sphingobacteriales</taxon>
        <taxon>Sphingobacteriaceae</taxon>
        <taxon>Mucilaginibacter</taxon>
    </lineage>
</organism>
<dbReference type="PANTHER" id="PTHR30026:SF23">
    <property type="entry name" value="TO APRF-PUTATIVE OUTER MEMBRANE EFFLUX PROTEIN OR SECRETED ALKALINE PHOSPHATASE-RELATED"/>
    <property type="match status" value="1"/>
</dbReference>
<proteinExistence type="inferred from homology"/>
<dbReference type="InterPro" id="IPR051906">
    <property type="entry name" value="TolC-like"/>
</dbReference>
<dbReference type="RefSeq" id="WP_091163964.1">
    <property type="nucleotide sequence ID" value="NZ_FNCG01000003.1"/>
</dbReference>
<dbReference type="GO" id="GO:0015288">
    <property type="term" value="F:porin activity"/>
    <property type="evidence" value="ECO:0007669"/>
    <property type="project" value="TreeGrafter"/>
</dbReference>
<evidence type="ECO:0000256" key="9">
    <source>
        <dbReference type="SAM" id="SignalP"/>
    </source>
</evidence>
<dbReference type="GO" id="GO:0015562">
    <property type="term" value="F:efflux transmembrane transporter activity"/>
    <property type="evidence" value="ECO:0007669"/>
    <property type="project" value="InterPro"/>
</dbReference>
<keyword evidence="7" id="KW-0998">Cell outer membrane</keyword>
<accession>A0A1G7TLF4</accession>
<feature type="coiled-coil region" evidence="8">
    <location>
        <begin position="334"/>
        <end position="361"/>
    </location>
</feature>
<feature type="chain" id="PRO_5011758450" evidence="9">
    <location>
        <begin position="22"/>
        <end position="439"/>
    </location>
</feature>
<keyword evidence="4" id="KW-1134">Transmembrane beta strand</keyword>
<gene>
    <name evidence="10" type="ORF">SAMN05192573_103193</name>
</gene>
<dbReference type="InterPro" id="IPR003423">
    <property type="entry name" value="OMP_efflux"/>
</dbReference>
<evidence type="ECO:0000256" key="3">
    <source>
        <dbReference type="ARBA" id="ARBA00022448"/>
    </source>
</evidence>
<comment type="subcellular location">
    <subcellularLocation>
        <location evidence="1">Cell outer membrane</location>
    </subcellularLocation>
</comment>
<dbReference type="GO" id="GO:0009279">
    <property type="term" value="C:cell outer membrane"/>
    <property type="evidence" value="ECO:0007669"/>
    <property type="project" value="UniProtKB-SubCell"/>
</dbReference>
<keyword evidence="9" id="KW-0732">Signal</keyword>
<dbReference type="PANTHER" id="PTHR30026">
    <property type="entry name" value="OUTER MEMBRANE PROTEIN TOLC"/>
    <property type="match status" value="1"/>
</dbReference>
<dbReference type="Pfam" id="PF02321">
    <property type="entry name" value="OEP"/>
    <property type="match status" value="1"/>
</dbReference>
<evidence type="ECO:0000256" key="1">
    <source>
        <dbReference type="ARBA" id="ARBA00004442"/>
    </source>
</evidence>
<protein>
    <submittedName>
        <fullName evidence="10">Outer membrane protein TolC</fullName>
    </submittedName>
</protein>
<evidence type="ECO:0000313" key="10">
    <source>
        <dbReference type="EMBL" id="SDG35932.1"/>
    </source>
</evidence>
<keyword evidence="5" id="KW-0812">Transmembrane</keyword>
<name>A0A1G7TLF4_9SPHI</name>
<keyword evidence="6" id="KW-0472">Membrane</keyword>
<evidence type="ECO:0000256" key="4">
    <source>
        <dbReference type="ARBA" id="ARBA00022452"/>
    </source>
</evidence>
<dbReference type="Gene3D" id="1.20.1600.10">
    <property type="entry name" value="Outer membrane efflux proteins (OEP)"/>
    <property type="match status" value="1"/>
</dbReference>
<dbReference type="EMBL" id="FNCG01000003">
    <property type="protein sequence ID" value="SDG35932.1"/>
    <property type="molecule type" value="Genomic_DNA"/>
</dbReference>